<evidence type="ECO:0000256" key="2">
    <source>
        <dbReference type="ARBA" id="ARBA00011050"/>
    </source>
</evidence>
<dbReference type="SUPFAM" id="SSF46942">
    <property type="entry name" value="Elongation factor TFIIS domain 2"/>
    <property type="match status" value="1"/>
</dbReference>
<dbReference type="InterPro" id="IPR003618">
    <property type="entry name" value="TFIIS_cen_dom"/>
</dbReference>
<keyword evidence="5" id="KW-0863">Zinc-finger</keyword>
<feature type="domain" description="TFIIS central" evidence="8">
    <location>
        <begin position="258"/>
        <end position="376"/>
    </location>
</feature>
<comment type="similarity">
    <text evidence="2">Belongs to the BYE1 family.</text>
</comment>
<comment type="caution">
    <text evidence="9">The sequence shown here is derived from an EMBL/GenBank/DDBJ whole genome shotgun (WGS) entry which is preliminary data.</text>
</comment>
<feature type="compositionally biased region" description="Basic residues" evidence="7">
    <location>
        <begin position="19"/>
        <end position="29"/>
    </location>
</feature>
<dbReference type="InterPro" id="IPR013083">
    <property type="entry name" value="Znf_RING/FYVE/PHD"/>
</dbReference>
<feature type="compositionally biased region" description="Low complexity" evidence="7">
    <location>
        <begin position="438"/>
        <end position="447"/>
    </location>
</feature>
<evidence type="ECO:0000313" key="9">
    <source>
        <dbReference type="EMBL" id="TKA80265.1"/>
    </source>
</evidence>
<feature type="compositionally biased region" description="Basic residues" evidence="7">
    <location>
        <begin position="143"/>
        <end position="154"/>
    </location>
</feature>
<feature type="region of interest" description="Disordered" evidence="7">
    <location>
        <begin position="1"/>
        <end position="63"/>
    </location>
</feature>
<evidence type="ECO:0000256" key="4">
    <source>
        <dbReference type="ARBA" id="ARBA00022723"/>
    </source>
</evidence>
<dbReference type="GO" id="GO:0070210">
    <property type="term" value="C:Rpd3L-Expanded complex"/>
    <property type="evidence" value="ECO:0007669"/>
    <property type="project" value="TreeGrafter"/>
</dbReference>
<evidence type="ECO:0000256" key="1">
    <source>
        <dbReference type="ARBA" id="ARBA00002311"/>
    </source>
</evidence>
<dbReference type="Gene3D" id="3.30.40.10">
    <property type="entry name" value="Zinc/RING finger domain, C3HC4 (zinc finger)"/>
    <property type="match status" value="1"/>
</dbReference>
<dbReference type="GO" id="GO:0061188">
    <property type="term" value="P:negative regulation of rDNA heterochromatin formation"/>
    <property type="evidence" value="ECO:0007669"/>
    <property type="project" value="TreeGrafter"/>
</dbReference>
<sequence length="496" mass="54144">MSGKLICTLSPGEQEPRRSGRATKGHHAKTSSSPAPNPQKPAKANKSKSKKSQEGDADEDDGYVRCICGDGNDPRDKRPFIGCEACLAWQHNICMGMPVDEEDIPDHYLCEECEPKEHSETLAASAKGEAIWEVRAAKWKGWKKMSANRRKSRGKGAEDARPPWLKNDVGGAEDDKATNGGSPKPEEETGTKRKRASVKPEAAPDAAPQVEESTGSAARPDKRRKSFQAPRKAAADADTAIVPIDQLPGDRIKGAYALSRVIAEDLQDRVKSGFRIPDGHTVKTLGEHYASLIEYALFMNHGKPSDGGYAGQYRTLYQNLKRNKVLIERLLEESLTADELAVMESSAMASEEQQHEWKLMKEQEDRKTVMMPDEGPRYRSSHKGLEKIEDERMDDFGGNAQPVRERTSIAEDGVGSPTTGAMGAAASPVQGEFGALGGASARRASAAPGNDRRTSSQHQFDMNNIWQKTASAQSPTTATGPRPLQMLPRRRSSAMP</sequence>
<accession>A0A4U0XYL4</accession>
<dbReference type="PROSITE" id="PS01359">
    <property type="entry name" value="ZF_PHD_1"/>
    <property type="match status" value="1"/>
</dbReference>
<evidence type="ECO:0000256" key="5">
    <source>
        <dbReference type="ARBA" id="ARBA00022771"/>
    </source>
</evidence>
<dbReference type="STRING" id="329884.A0A4U0XYL4"/>
<evidence type="ECO:0000256" key="7">
    <source>
        <dbReference type="SAM" id="MobiDB-lite"/>
    </source>
</evidence>
<gene>
    <name evidence="9" type="ORF">B0A55_03019</name>
</gene>
<reference evidence="9 10" key="1">
    <citation type="submission" date="2017-03" db="EMBL/GenBank/DDBJ databases">
        <title>Genomes of endolithic fungi from Antarctica.</title>
        <authorList>
            <person name="Coleine C."/>
            <person name="Masonjones S."/>
            <person name="Stajich J.E."/>
        </authorList>
    </citation>
    <scope>NUCLEOTIDE SEQUENCE [LARGE SCALE GENOMIC DNA]</scope>
    <source>
        <strain evidence="9 10">CCFEE 5184</strain>
    </source>
</reference>
<dbReference type="Pfam" id="PF20826">
    <property type="entry name" value="PHD_5"/>
    <property type="match status" value="1"/>
</dbReference>
<dbReference type="InterPro" id="IPR053051">
    <property type="entry name" value="HDAC_complex_subunit"/>
</dbReference>
<evidence type="ECO:0000313" key="10">
    <source>
        <dbReference type="Proteomes" id="UP000309340"/>
    </source>
</evidence>
<keyword evidence="4" id="KW-0479">Metal-binding</keyword>
<comment type="function">
    <text evidence="1">Negative regulator of transcription elongation.</text>
</comment>
<keyword evidence="10" id="KW-1185">Reference proteome</keyword>
<feature type="region of interest" description="Disordered" evidence="7">
    <location>
        <begin position="394"/>
        <end position="496"/>
    </location>
</feature>
<feature type="non-terminal residue" evidence="9">
    <location>
        <position position="496"/>
    </location>
</feature>
<evidence type="ECO:0000259" key="8">
    <source>
        <dbReference type="PROSITE" id="PS51321"/>
    </source>
</evidence>
<proteinExistence type="inferred from homology"/>
<dbReference type="PROSITE" id="PS51321">
    <property type="entry name" value="TFIIS_CENTRAL"/>
    <property type="match status" value="1"/>
</dbReference>
<dbReference type="EMBL" id="NAJQ01000073">
    <property type="protein sequence ID" value="TKA80265.1"/>
    <property type="molecule type" value="Genomic_DNA"/>
</dbReference>
<dbReference type="InterPro" id="IPR011011">
    <property type="entry name" value="Znf_FYVE_PHD"/>
</dbReference>
<feature type="compositionally biased region" description="Polar residues" evidence="7">
    <location>
        <begin position="456"/>
        <end position="479"/>
    </location>
</feature>
<feature type="region of interest" description="Disordered" evidence="7">
    <location>
        <begin position="143"/>
        <end position="236"/>
    </location>
</feature>
<dbReference type="PANTHER" id="PTHR47793:SF1">
    <property type="entry name" value="HISTONE DEACETYLASE COMPLEX SUBUNIT CTI6"/>
    <property type="match status" value="1"/>
</dbReference>
<evidence type="ECO:0000256" key="6">
    <source>
        <dbReference type="ARBA" id="ARBA00022833"/>
    </source>
</evidence>
<keyword evidence="6" id="KW-0862">Zinc</keyword>
<name>A0A4U0XYL4_9PEZI</name>
<dbReference type="InterPro" id="IPR001965">
    <property type="entry name" value="Znf_PHD"/>
</dbReference>
<dbReference type="PANTHER" id="PTHR47793">
    <property type="entry name" value="HISTONE DEACETYLASE COMPLEX SUBUNIT CTI6"/>
    <property type="match status" value="1"/>
</dbReference>
<organism evidence="9 10">
    <name type="scientific">Friedmanniomyces simplex</name>
    <dbReference type="NCBI Taxonomy" id="329884"/>
    <lineage>
        <taxon>Eukaryota</taxon>
        <taxon>Fungi</taxon>
        <taxon>Dikarya</taxon>
        <taxon>Ascomycota</taxon>
        <taxon>Pezizomycotina</taxon>
        <taxon>Dothideomycetes</taxon>
        <taxon>Dothideomycetidae</taxon>
        <taxon>Mycosphaerellales</taxon>
        <taxon>Teratosphaeriaceae</taxon>
        <taxon>Friedmanniomyces</taxon>
    </lineage>
</organism>
<dbReference type="GO" id="GO:0008270">
    <property type="term" value="F:zinc ion binding"/>
    <property type="evidence" value="ECO:0007669"/>
    <property type="project" value="UniProtKB-KW"/>
</dbReference>
<protein>
    <recommendedName>
        <fullName evidence="3">Transcription factor BYE1</fullName>
    </recommendedName>
</protein>
<dbReference type="AlphaFoldDB" id="A0A4U0XYL4"/>
<dbReference type="GO" id="GO:0061186">
    <property type="term" value="P:negative regulation of silent mating-type cassette heterochromatin formation"/>
    <property type="evidence" value="ECO:0007669"/>
    <property type="project" value="TreeGrafter"/>
</dbReference>
<dbReference type="GO" id="GO:0033698">
    <property type="term" value="C:Rpd3L complex"/>
    <property type="evidence" value="ECO:0007669"/>
    <property type="project" value="TreeGrafter"/>
</dbReference>
<dbReference type="GO" id="GO:0006351">
    <property type="term" value="P:DNA-templated transcription"/>
    <property type="evidence" value="ECO:0007669"/>
    <property type="project" value="InterPro"/>
</dbReference>
<evidence type="ECO:0000256" key="3">
    <source>
        <dbReference type="ARBA" id="ARBA00021616"/>
    </source>
</evidence>
<dbReference type="Pfam" id="PF07500">
    <property type="entry name" value="TFIIS_M"/>
    <property type="match status" value="1"/>
</dbReference>
<dbReference type="Gene3D" id="1.10.472.30">
    <property type="entry name" value="Transcription elongation factor S-II, central domain"/>
    <property type="match status" value="1"/>
</dbReference>
<dbReference type="Proteomes" id="UP000309340">
    <property type="component" value="Unassembled WGS sequence"/>
</dbReference>
<dbReference type="SMART" id="SM00249">
    <property type="entry name" value="PHD"/>
    <property type="match status" value="1"/>
</dbReference>
<dbReference type="InterPro" id="IPR019786">
    <property type="entry name" value="Zinc_finger_PHD-type_CS"/>
</dbReference>
<dbReference type="SUPFAM" id="SSF57903">
    <property type="entry name" value="FYVE/PHD zinc finger"/>
    <property type="match status" value="1"/>
</dbReference>
<dbReference type="OrthoDB" id="79252at2759"/>
<dbReference type="InterPro" id="IPR036575">
    <property type="entry name" value="TFIIS_cen_dom_sf"/>
</dbReference>